<organism evidence="14 15">
    <name type="scientific">Cladorrhinum samala</name>
    <dbReference type="NCBI Taxonomy" id="585594"/>
    <lineage>
        <taxon>Eukaryota</taxon>
        <taxon>Fungi</taxon>
        <taxon>Dikarya</taxon>
        <taxon>Ascomycota</taxon>
        <taxon>Pezizomycotina</taxon>
        <taxon>Sordariomycetes</taxon>
        <taxon>Sordariomycetidae</taxon>
        <taxon>Sordariales</taxon>
        <taxon>Podosporaceae</taxon>
        <taxon>Cladorrhinum</taxon>
    </lineage>
</organism>
<dbReference type="Gene3D" id="3.40.50.1700">
    <property type="entry name" value="Glycoside hydrolase family 3 C-terminal domain"/>
    <property type="match status" value="1"/>
</dbReference>
<dbReference type="GO" id="GO:0046556">
    <property type="term" value="F:alpha-L-arabinofuranosidase activity"/>
    <property type="evidence" value="ECO:0007669"/>
    <property type="project" value="TreeGrafter"/>
</dbReference>
<dbReference type="InterPro" id="IPR001764">
    <property type="entry name" value="Glyco_hydro_3_N"/>
</dbReference>
<comment type="pathway">
    <text evidence="1">Glycan degradation; xylan degradation.</text>
</comment>
<dbReference type="InterPro" id="IPR013783">
    <property type="entry name" value="Ig-like_fold"/>
</dbReference>
<evidence type="ECO:0000256" key="6">
    <source>
        <dbReference type="ARBA" id="ARBA00023180"/>
    </source>
</evidence>
<dbReference type="GO" id="GO:0045493">
    <property type="term" value="P:xylan catabolic process"/>
    <property type="evidence" value="ECO:0007669"/>
    <property type="project" value="UniProtKB-KW"/>
</dbReference>
<evidence type="ECO:0000256" key="4">
    <source>
        <dbReference type="ARBA" id="ARBA00022729"/>
    </source>
</evidence>
<dbReference type="GO" id="GO:0031222">
    <property type="term" value="P:arabinan catabolic process"/>
    <property type="evidence" value="ECO:0007669"/>
    <property type="project" value="TreeGrafter"/>
</dbReference>
<name>A0AAV9HSD6_9PEZI</name>
<dbReference type="SUPFAM" id="SSF52279">
    <property type="entry name" value="Beta-D-glucan exohydrolase, C-terminal domain"/>
    <property type="match status" value="1"/>
</dbReference>
<protein>
    <recommendedName>
        <fullName evidence="11">xylan 1,4-beta-xylosidase</fullName>
        <ecNumber evidence="11">3.2.1.37</ecNumber>
    </recommendedName>
</protein>
<keyword evidence="9" id="KW-0624">Polysaccharide degradation</keyword>
<evidence type="ECO:0000259" key="13">
    <source>
        <dbReference type="SMART" id="SM01217"/>
    </source>
</evidence>
<evidence type="ECO:0000256" key="7">
    <source>
        <dbReference type="ARBA" id="ARBA00023277"/>
    </source>
</evidence>
<evidence type="ECO:0000256" key="3">
    <source>
        <dbReference type="ARBA" id="ARBA00022651"/>
    </source>
</evidence>
<dbReference type="PANTHER" id="PTHR42721">
    <property type="entry name" value="SUGAR HYDROLASE-RELATED"/>
    <property type="match status" value="1"/>
</dbReference>
<dbReference type="InterPro" id="IPR036962">
    <property type="entry name" value="Glyco_hydro_3_N_sf"/>
</dbReference>
<dbReference type="PRINTS" id="PR00133">
    <property type="entry name" value="GLHYDRLASE3"/>
</dbReference>
<dbReference type="SMART" id="SM01217">
    <property type="entry name" value="Fn3_like"/>
    <property type="match status" value="1"/>
</dbReference>
<evidence type="ECO:0000256" key="8">
    <source>
        <dbReference type="ARBA" id="ARBA00023295"/>
    </source>
</evidence>
<evidence type="ECO:0000256" key="11">
    <source>
        <dbReference type="ARBA" id="ARBA00026107"/>
    </source>
</evidence>
<evidence type="ECO:0000256" key="9">
    <source>
        <dbReference type="ARBA" id="ARBA00023326"/>
    </source>
</evidence>
<dbReference type="Pfam" id="PF00933">
    <property type="entry name" value="Glyco_hydro_3"/>
    <property type="match status" value="1"/>
</dbReference>
<dbReference type="EMBL" id="MU864965">
    <property type="protein sequence ID" value="KAK4462980.1"/>
    <property type="molecule type" value="Genomic_DNA"/>
</dbReference>
<evidence type="ECO:0000256" key="12">
    <source>
        <dbReference type="SAM" id="SignalP"/>
    </source>
</evidence>
<keyword evidence="4 12" id="KW-0732">Signal</keyword>
<evidence type="ECO:0000256" key="1">
    <source>
        <dbReference type="ARBA" id="ARBA00004851"/>
    </source>
</evidence>
<keyword evidence="7" id="KW-0119">Carbohydrate metabolism</keyword>
<dbReference type="Gene3D" id="2.60.40.10">
    <property type="entry name" value="Immunoglobulins"/>
    <property type="match status" value="1"/>
</dbReference>
<keyword evidence="5 14" id="KW-0378">Hydrolase</keyword>
<evidence type="ECO:0000256" key="2">
    <source>
        <dbReference type="ARBA" id="ARBA00005336"/>
    </source>
</evidence>
<evidence type="ECO:0000256" key="10">
    <source>
        <dbReference type="ARBA" id="ARBA00024574"/>
    </source>
</evidence>
<comment type="caution">
    <text evidence="14">The sequence shown here is derived from an EMBL/GenBank/DDBJ whole genome shotgun (WGS) entry which is preliminary data.</text>
</comment>
<accession>A0AAV9HSD6</accession>
<reference evidence="14" key="2">
    <citation type="submission" date="2023-06" db="EMBL/GenBank/DDBJ databases">
        <authorList>
            <consortium name="Lawrence Berkeley National Laboratory"/>
            <person name="Mondo S.J."/>
            <person name="Hensen N."/>
            <person name="Bonometti L."/>
            <person name="Westerberg I."/>
            <person name="Brannstrom I.O."/>
            <person name="Guillou S."/>
            <person name="Cros-Aarteil S."/>
            <person name="Calhoun S."/>
            <person name="Haridas S."/>
            <person name="Kuo A."/>
            <person name="Pangilinan J."/>
            <person name="Riley R."/>
            <person name="Labutti K."/>
            <person name="Andreopoulos B."/>
            <person name="Lipzen A."/>
            <person name="Chen C."/>
            <person name="Yanf M."/>
            <person name="Daum C."/>
            <person name="Ng V."/>
            <person name="Clum A."/>
            <person name="Steindorff A."/>
            <person name="Ohm R."/>
            <person name="Martin F."/>
            <person name="Silar P."/>
            <person name="Natvig D."/>
            <person name="Lalanne C."/>
            <person name="Gautier V."/>
            <person name="Ament-Velasquez S.L."/>
            <person name="Kruys A."/>
            <person name="Hutchinson M.I."/>
            <person name="Powell A.J."/>
            <person name="Barry K."/>
            <person name="Miller A.N."/>
            <person name="Grigoriev I.V."/>
            <person name="Debuchy R."/>
            <person name="Gladieux P."/>
            <person name="Thoren M.H."/>
            <person name="Johannesson H."/>
        </authorList>
    </citation>
    <scope>NUCLEOTIDE SEQUENCE</scope>
    <source>
        <strain evidence="14">PSN324</strain>
    </source>
</reference>
<feature type="chain" id="PRO_5043754159" description="xylan 1,4-beta-xylosidase" evidence="12">
    <location>
        <begin position="20"/>
        <end position="773"/>
    </location>
</feature>
<keyword evidence="3" id="KW-0858">Xylan degradation</keyword>
<dbReference type="InterPro" id="IPR017853">
    <property type="entry name" value="GH"/>
</dbReference>
<gene>
    <name evidence="14" type="ORF">QBC42DRAFT_345952</name>
</gene>
<keyword evidence="6" id="KW-0325">Glycoprotein</keyword>
<comment type="similarity">
    <text evidence="2">Belongs to the glycosyl hydrolase 3 family.</text>
</comment>
<dbReference type="InterPro" id="IPR026891">
    <property type="entry name" value="Fn3-like"/>
</dbReference>
<dbReference type="InterPro" id="IPR036881">
    <property type="entry name" value="Glyco_hydro_3_C_sf"/>
</dbReference>
<dbReference type="InterPro" id="IPR044993">
    <property type="entry name" value="BXL"/>
</dbReference>
<feature type="signal peptide" evidence="12">
    <location>
        <begin position="1"/>
        <end position="19"/>
    </location>
</feature>
<dbReference type="InterPro" id="IPR002772">
    <property type="entry name" value="Glyco_hydro_3_C"/>
</dbReference>
<reference evidence="14" key="1">
    <citation type="journal article" date="2023" name="Mol. Phylogenet. Evol.">
        <title>Genome-scale phylogeny and comparative genomics of the fungal order Sordariales.</title>
        <authorList>
            <person name="Hensen N."/>
            <person name="Bonometti L."/>
            <person name="Westerberg I."/>
            <person name="Brannstrom I.O."/>
            <person name="Guillou S."/>
            <person name="Cros-Aarteil S."/>
            <person name="Calhoun S."/>
            <person name="Haridas S."/>
            <person name="Kuo A."/>
            <person name="Mondo S."/>
            <person name="Pangilinan J."/>
            <person name="Riley R."/>
            <person name="LaButti K."/>
            <person name="Andreopoulos B."/>
            <person name="Lipzen A."/>
            <person name="Chen C."/>
            <person name="Yan M."/>
            <person name="Daum C."/>
            <person name="Ng V."/>
            <person name="Clum A."/>
            <person name="Steindorff A."/>
            <person name="Ohm R.A."/>
            <person name="Martin F."/>
            <person name="Silar P."/>
            <person name="Natvig D.O."/>
            <person name="Lalanne C."/>
            <person name="Gautier V."/>
            <person name="Ament-Velasquez S.L."/>
            <person name="Kruys A."/>
            <person name="Hutchinson M.I."/>
            <person name="Powell A.J."/>
            <person name="Barry K."/>
            <person name="Miller A.N."/>
            <person name="Grigoriev I.V."/>
            <person name="Debuchy R."/>
            <person name="Gladieux P."/>
            <person name="Hiltunen Thoren M."/>
            <person name="Johannesson H."/>
        </authorList>
    </citation>
    <scope>NUCLEOTIDE SEQUENCE</scope>
    <source>
        <strain evidence="14">PSN324</strain>
    </source>
</reference>
<dbReference type="Pfam" id="PF01915">
    <property type="entry name" value="Glyco_hydro_3_C"/>
    <property type="match status" value="1"/>
</dbReference>
<evidence type="ECO:0000313" key="15">
    <source>
        <dbReference type="Proteomes" id="UP001321749"/>
    </source>
</evidence>
<evidence type="ECO:0000256" key="5">
    <source>
        <dbReference type="ARBA" id="ARBA00022801"/>
    </source>
</evidence>
<feature type="domain" description="Fibronectin type III-like" evidence="13">
    <location>
        <begin position="676"/>
        <end position="746"/>
    </location>
</feature>
<dbReference type="EC" id="3.2.1.37" evidence="11"/>
<dbReference type="GO" id="GO:0009044">
    <property type="term" value="F:xylan 1,4-beta-xylosidase activity"/>
    <property type="evidence" value="ECO:0007669"/>
    <property type="project" value="UniProtKB-EC"/>
</dbReference>
<keyword evidence="15" id="KW-1185">Reference proteome</keyword>
<dbReference type="Gene3D" id="3.20.20.300">
    <property type="entry name" value="Glycoside hydrolase, family 3, N-terminal domain"/>
    <property type="match status" value="1"/>
</dbReference>
<dbReference type="Proteomes" id="UP001321749">
    <property type="component" value="Unassembled WGS sequence"/>
</dbReference>
<keyword evidence="8" id="KW-0326">Glycosidase</keyword>
<dbReference type="SUPFAM" id="SSF51445">
    <property type="entry name" value="(Trans)glycosidases"/>
    <property type="match status" value="1"/>
</dbReference>
<dbReference type="AlphaFoldDB" id="A0AAV9HSD6"/>
<dbReference type="PANTHER" id="PTHR42721:SF3">
    <property type="entry name" value="BETA-D-XYLOSIDASE 5-RELATED"/>
    <property type="match status" value="1"/>
</dbReference>
<proteinExistence type="inferred from homology"/>
<evidence type="ECO:0000313" key="14">
    <source>
        <dbReference type="EMBL" id="KAK4462980.1"/>
    </source>
</evidence>
<sequence>MRPTWGARFLVLTGTGATAFRYPDCVNGPLAQNTVCDHKASPPERASALVKAMNIQEKLANLVDVSLGAQRLGLPAYDWWNEALHGVAASPGVRFNSTGSPFSYATSFPNTITLAAAFDDDLVHDVADAISTEARAFSNAGFAGLDYWTPNINPYKDPRWGRGHETPGEDPVRIKGYVKALLAGLEGSHESIRKVIATCKHFAAYDLERWQGVVRYRFDAVVSSQDLSEYYLPPFQQCARDSKVGSFMCSYNALNGTPACASTYLMDDILRKHWNWTEHNNFITSDCNAIQDFLPNQHNYSQTPAQAAADAYNAGTDTVCEVPGWPPFTDVAGAYNQSLLSESTIDRALLRLYEGLIRAGYFDPASADPYRSISWSDVNTPRTQALALQAAVDGIVLLKNTNGNAVPIPDLRNKTVALIGHWANNPRQLLGGYSGTPPYLITPVLAAAQLNVTYTTASGPVNETDPSPWLDATLAAASKADVILYFGGTDLSIAAEDRDRDSIAWPPAQLSLISSLSSLSKPLILFSLGDQLDSSALPRNLSAHFWVGYPGQSAGRAVFSLLTGEASPAARLPVTQYPSDYTGRVPLTDMSLRPGAANPGRTYRWFGEPVVPFGFGLHYTNFTARFGVFEKVQFDIGELVSGCRLGQRVYEHLDLCPFAPQVSVWVSNAGAKNSDYVALVFVRGEYGPKPYPRKTLVGYRRLRGIEGGATAAAPIEVTLGNLARTDLAGNLVLYPGKYRFLLDVDEDPAASEVEIELVGEETVLDWFPQPGGK</sequence>
<comment type="catalytic activity">
    <reaction evidence="10">
        <text>Hydrolysis of (1-&gt;4)-beta-D-xylans, to remove successive D-xylose residues from the non-reducing termini.</text>
        <dbReference type="EC" id="3.2.1.37"/>
    </reaction>
</comment>
<dbReference type="FunFam" id="3.20.20.300:FF:000013">
    <property type="entry name" value="Probable exo-1,4-beta-xylosidase xlnD"/>
    <property type="match status" value="1"/>
</dbReference>